<protein>
    <recommendedName>
        <fullName evidence="2">MIF4G domain-containing protein</fullName>
    </recommendedName>
</protein>
<keyword evidence="1" id="KW-0732">Signal</keyword>
<feature type="chain" id="PRO_5012746125" description="MIF4G domain-containing protein" evidence="1">
    <location>
        <begin position="16"/>
        <end position="909"/>
    </location>
</feature>
<dbReference type="GO" id="GO:0005737">
    <property type="term" value="C:cytoplasm"/>
    <property type="evidence" value="ECO:0007669"/>
    <property type="project" value="TreeGrafter"/>
</dbReference>
<feature type="domain" description="MIF4G" evidence="2">
    <location>
        <begin position="549"/>
        <end position="777"/>
    </location>
</feature>
<evidence type="ECO:0000259" key="2">
    <source>
        <dbReference type="SMART" id="SM00543"/>
    </source>
</evidence>
<evidence type="ECO:0000256" key="1">
    <source>
        <dbReference type="SAM" id="SignalP"/>
    </source>
</evidence>
<dbReference type="PANTHER" id="PTHR12839">
    <property type="entry name" value="NONSENSE-MEDIATED MRNA DECAY PROTEIN 2 UP-FRAMESHIFT SUPPRESSOR 2"/>
    <property type="match status" value="1"/>
</dbReference>
<dbReference type="Proteomes" id="UP000075901">
    <property type="component" value="Unassembled WGS sequence"/>
</dbReference>
<organism evidence="3 4">
    <name type="scientific">Anopheles maculatus</name>
    <dbReference type="NCBI Taxonomy" id="74869"/>
    <lineage>
        <taxon>Eukaryota</taxon>
        <taxon>Metazoa</taxon>
        <taxon>Ecdysozoa</taxon>
        <taxon>Arthropoda</taxon>
        <taxon>Hexapoda</taxon>
        <taxon>Insecta</taxon>
        <taxon>Pterygota</taxon>
        <taxon>Neoptera</taxon>
        <taxon>Endopterygota</taxon>
        <taxon>Diptera</taxon>
        <taxon>Nematocera</taxon>
        <taxon>Culicoidea</taxon>
        <taxon>Culicidae</taxon>
        <taxon>Anophelinae</taxon>
        <taxon>Anopheles</taxon>
        <taxon>Anopheles maculatus group</taxon>
    </lineage>
</organism>
<dbReference type="VEuPathDB" id="VectorBase:AMAM021435"/>
<dbReference type="SMART" id="SM00543">
    <property type="entry name" value="MIF4G"/>
    <property type="match status" value="2"/>
</dbReference>
<dbReference type="PANTHER" id="PTHR12839:SF7">
    <property type="entry name" value="REGULATOR OF NONSENSE TRANSCRIPTS 2"/>
    <property type="match status" value="1"/>
</dbReference>
<sequence>MRLVMLPLLLQELSVLNLTKYMSEVSTALVVAKLKLNDIDAVLKLCTHLHRNYSHFAPTLFKSWQKVLMINPIGKLTEPSKMRVDLCFYSELLSVGIFTKKTGLPLLHACLLRLITRDKREHLYISVVLTFCKQYGTEFAGILPIRISELAKKYGVALPVSPLFTPNRQCGVRKLLYSYYRSLVKHLQSEYKCLQLAKESWRQPLSVHLESTAENQKLQMSYERLHASVRSLAIMLGLAMLLLEEQNKPASGRVLQNNILNPYRNNDTRSFYVDLPDLSQYLPDNDEDKRQRVRKVSDAMDFWDGDQHLGILFKSSSSEEIVHGVNVEDDEDIPNSIDNSDYFERFMLHLSNCGNREMIDNAAVDFLLNLNTKSTRKHLVKALCAVQCIRIDSLPMFARFVAIVNSISPNVGDQLCQMLKKDCKYHLRKKDQINIQTKLKLVRYIGELVNFGIYKKEDALNCLQHLQQNGKHDNVEIACALLDVCGVYLYNSHETRMQLDALLEQMMRLKQNTTMPDRHVQLVENVYCNIVKQPESLAVSKKTLPVMHSYIQHLIFKELNGSNVDQIVQRMRRLNWDNKETFAYAVHCLSQAYNVRFNLIASLANMLYVLMLYQEKAVVRVIDTVLEDIRMGMDTHDINLARRQVAMVKYLGELYTFRLVESDTFINTLYTIISFGVILQDHDGTCLSMLDPPGSLLRLKLALVLLNTSGKYFYAGSDRDRLDHFLAFFQQYYWYKKSHPYWSDASLRIGIETTMKDLNPILMDHMYRECLTSLRPNLKLHNSFEEANKAVDGLCQKFLVGSGALQQVKQQDIGLSNELKQENITEPDNEQQPENYDSGPKASIKILSESPSLQQDAEDLLFDVELERVLAESSHQQTLAKHNPKYVPEPTIQFDNIPTQEKMNITAFS</sequence>
<proteinExistence type="predicted"/>
<evidence type="ECO:0000313" key="3">
    <source>
        <dbReference type="EnsemblMetazoa" id="AMAM021435-PA"/>
    </source>
</evidence>
<feature type="domain" description="MIF4G" evidence="2">
    <location>
        <begin position="344"/>
        <end position="534"/>
    </location>
</feature>
<keyword evidence="4" id="KW-1185">Reference proteome</keyword>
<reference evidence="4" key="1">
    <citation type="submission" date="2013-09" db="EMBL/GenBank/DDBJ databases">
        <title>The Genome Sequence of Anopheles maculatus species B.</title>
        <authorList>
            <consortium name="The Broad Institute Genomics Platform"/>
            <person name="Neafsey D.E."/>
            <person name="Besansky N."/>
            <person name="Howell P."/>
            <person name="Walton C."/>
            <person name="Young S.K."/>
            <person name="Zeng Q."/>
            <person name="Gargeya S."/>
            <person name="Fitzgerald M."/>
            <person name="Haas B."/>
            <person name="Abouelleil A."/>
            <person name="Allen A.W."/>
            <person name="Alvarado L."/>
            <person name="Arachchi H.M."/>
            <person name="Berlin A.M."/>
            <person name="Chapman S.B."/>
            <person name="Gainer-Dewar J."/>
            <person name="Goldberg J."/>
            <person name="Griggs A."/>
            <person name="Gujja S."/>
            <person name="Hansen M."/>
            <person name="Howarth C."/>
            <person name="Imamovic A."/>
            <person name="Ireland A."/>
            <person name="Larimer J."/>
            <person name="McCowan C."/>
            <person name="Murphy C."/>
            <person name="Pearson M."/>
            <person name="Poon T.W."/>
            <person name="Priest M."/>
            <person name="Roberts A."/>
            <person name="Saif S."/>
            <person name="Shea T."/>
            <person name="Sisk P."/>
            <person name="Sykes S."/>
            <person name="Wortman J."/>
            <person name="Nusbaum C."/>
            <person name="Birren B."/>
        </authorList>
    </citation>
    <scope>NUCLEOTIDE SEQUENCE [LARGE SCALE GENOMIC DNA]</scope>
    <source>
        <strain evidence="4">maculatus3</strain>
    </source>
</reference>
<evidence type="ECO:0000313" key="4">
    <source>
        <dbReference type="Proteomes" id="UP000075901"/>
    </source>
</evidence>
<dbReference type="GO" id="GO:0035145">
    <property type="term" value="C:exon-exon junction complex"/>
    <property type="evidence" value="ECO:0007669"/>
    <property type="project" value="TreeGrafter"/>
</dbReference>
<feature type="signal peptide" evidence="1">
    <location>
        <begin position="1"/>
        <end position="15"/>
    </location>
</feature>
<dbReference type="InterPro" id="IPR039762">
    <property type="entry name" value="Nmd2/UPF2"/>
</dbReference>
<dbReference type="Pfam" id="PF02854">
    <property type="entry name" value="MIF4G"/>
    <property type="match status" value="2"/>
</dbReference>
<dbReference type="Gene3D" id="1.25.40.180">
    <property type="match status" value="3"/>
</dbReference>
<dbReference type="SUPFAM" id="SSF48371">
    <property type="entry name" value="ARM repeat"/>
    <property type="match status" value="3"/>
</dbReference>
<dbReference type="InterPro" id="IPR003890">
    <property type="entry name" value="MIF4G-like_typ-3"/>
</dbReference>
<dbReference type="GO" id="GO:0000184">
    <property type="term" value="P:nuclear-transcribed mRNA catabolic process, nonsense-mediated decay"/>
    <property type="evidence" value="ECO:0007669"/>
    <property type="project" value="InterPro"/>
</dbReference>
<accession>A0A182T7Y2</accession>
<name>A0A182T7Y2_9DIPT</name>
<dbReference type="EnsemblMetazoa" id="AMAM021435-RA">
    <property type="protein sequence ID" value="AMAM021435-PA"/>
    <property type="gene ID" value="AMAM021435"/>
</dbReference>
<dbReference type="GO" id="GO:0003723">
    <property type="term" value="F:RNA binding"/>
    <property type="evidence" value="ECO:0007669"/>
    <property type="project" value="InterPro"/>
</dbReference>
<dbReference type="AlphaFoldDB" id="A0A182T7Y2"/>
<dbReference type="InterPro" id="IPR016024">
    <property type="entry name" value="ARM-type_fold"/>
</dbReference>
<reference evidence="3" key="2">
    <citation type="submission" date="2020-05" db="UniProtKB">
        <authorList>
            <consortium name="EnsemblMetazoa"/>
        </authorList>
    </citation>
    <scope>IDENTIFICATION</scope>
    <source>
        <strain evidence="3">maculatus3</strain>
    </source>
</reference>